<feature type="domain" description="Type I restriction modification DNA specificity" evidence="5">
    <location>
        <begin position="13"/>
        <end position="186"/>
    </location>
</feature>
<evidence type="ECO:0000256" key="2">
    <source>
        <dbReference type="ARBA" id="ARBA00022747"/>
    </source>
</evidence>
<protein>
    <submittedName>
        <fullName evidence="6">Restriction endonuclease subunit S</fullName>
    </submittedName>
</protein>
<evidence type="ECO:0000256" key="4">
    <source>
        <dbReference type="SAM" id="Coils"/>
    </source>
</evidence>
<dbReference type="Proteomes" id="UP000663658">
    <property type="component" value="Chromosome"/>
</dbReference>
<proteinExistence type="inferred from homology"/>
<evidence type="ECO:0000256" key="3">
    <source>
        <dbReference type="ARBA" id="ARBA00023125"/>
    </source>
</evidence>
<dbReference type="PANTHER" id="PTHR30408">
    <property type="entry name" value="TYPE-1 RESTRICTION ENZYME ECOKI SPECIFICITY PROTEIN"/>
    <property type="match status" value="1"/>
</dbReference>
<feature type="domain" description="Type I restriction modification DNA specificity" evidence="5">
    <location>
        <begin position="229"/>
        <end position="384"/>
    </location>
</feature>
<dbReference type="PANTHER" id="PTHR30408:SF12">
    <property type="entry name" value="TYPE I RESTRICTION ENZYME MJAVIII SPECIFICITY SUBUNIT"/>
    <property type="match status" value="1"/>
</dbReference>
<dbReference type="AlphaFoldDB" id="A0ABD7E2K0"/>
<keyword evidence="6" id="KW-0255">Endonuclease</keyword>
<keyword evidence="2" id="KW-0680">Restriction system</keyword>
<dbReference type="RefSeq" id="WP_206419110.1">
    <property type="nucleotide sequence ID" value="NZ_CP070505.1"/>
</dbReference>
<gene>
    <name evidence="6" type="ORF">JWV26_11595</name>
</gene>
<sequence length="413" mass="46623">MVRSAQKSNIPTDWKYDLLDNFTVRGSGHTPNKEKSNYWNGGIKWVSLADSFNLDKGLIFNTDKEISEDGIKNSSAVLHPAGTVILSRDAGVGKSAILASPMAVSQHFIAWRCDNSQKMNSWFLYNWLQMMKPEFERQAVGSTIKTIGLPYFKKLKIAVPPHHEQEKIAKILSTWDQAIATAEQLLENSLQQKKALMQQLLGSHESAEEDGEQDFKRISEIAERIQRKSDGGDHPVLTISSLSGFVRQDEKYNRFMAGKSVESYILLKRGEFAYNKGNSKTYEFGCIFDLDSFDAGLVPHVYVCFKLKPGLSHRYFKYLFEADYLKPQLGQLVNTGVRNNGLLNIKPSEFMNTKVPVPSLEEQERIADILHVASKQIIALEQKLACLKQEKKALMQQLLTGKRRVTVDAKGAM</sequence>
<dbReference type="GO" id="GO:0004519">
    <property type="term" value="F:endonuclease activity"/>
    <property type="evidence" value="ECO:0007669"/>
    <property type="project" value="UniProtKB-KW"/>
</dbReference>
<evidence type="ECO:0000256" key="1">
    <source>
        <dbReference type="ARBA" id="ARBA00010923"/>
    </source>
</evidence>
<dbReference type="SUPFAM" id="SSF116734">
    <property type="entry name" value="DNA methylase specificity domain"/>
    <property type="match status" value="2"/>
</dbReference>
<keyword evidence="4" id="KW-0175">Coiled coil</keyword>
<evidence type="ECO:0000259" key="5">
    <source>
        <dbReference type="Pfam" id="PF01420"/>
    </source>
</evidence>
<evidence type="ECO:0000313" key="7">
    <source>
        <dbReference type="Proteomes" id="UP000663658"/>
    </source>
</evidence>
<keyword evidence="6" id="KW-0540">Nuclease</keyword>
<reference evidence="6 7" key="1">
    <citation type="submission" date="2021-02" db="EMBL/GenBank/DDBJ databases">
        <title>Whole genome sequencing of Pseudomonas alcaliphila strain SM2.</title>
        <authorList>
            <person name="Alshamsi M.S."/>
            <person name="Sudalaimuthuasari N."/>
            <person name="Kundu B."/>
            <person name="AlMaskari R.S."/>
            <person name="Elmahi Y."/>
            <person name="Mundra S."/>
            <person name="Chandran S."/>
            <person name="Malik S."/>
            <person name="Hazzouri K.M."/>
            <person name="Amiri K.M.A."/>
        </authorList>
    </citation>
    <scope>NUCLEOTIDE SEQUENCE [LARGE SCALE GENOMIC DNA]</scope>
    <source>
        <strain evidence="6 7">SM2</strain>
    </source>
</reference>
<feature type="coiled-coil region" evidence="4">
    <location>
        <begin position="370"/>
        <end position="397"/>
    </location>
</feature>
<dbReference type="EMBL" id="CP070505">
    <property type="protein sequence ID" value="QSL94963.1"/>
    <property type="molecule type" value="Genomic_DNA"/>
</dbReference>
<keyword evidence="6" id="KW-0378">Hydrolase</keyword>
<dbReference type="Gene3D" id="3.90.220.20">
    <property type="entry name" value="DNA methylase specificity domains"/>
    <property type="match status" value="2"/>
</dbReference>
<name>A0ABD7E2K0_9GAMM</name>
<dbReference type="InterPro" id="IPR044946">
    <property type="entry name" value="Restrct_endonuc_typeI_TRD_sf"/>
</dbReference>
<dbReference type="KEGG" id="pty:JWV26_11595"/>
<dbReference type="CDD" id="cd17248">
    <property type="entry name" value="RMtype1_S_AmiI-TRD2-CR2_like"/>
    <property type="match status" value="1"/>
</dbReference>
<organism evidence="6 7">
    <name type="scientific">Ectopseudomonas toyotomiensis</name>
    <dbReference type="NCBI Taxonomy" id="554344"/>
    <lineage>
        <taxon>Bacteria</taxon>
        <taxon>Pseudomonadati</taxon>
        <taxon>Pseudomonadota</taxon>
        <taxon>Gammaproteobacteria</taxon>
        <taxon>Pseudomonadales</taxon>
        <taxon>Pseudomonadaceae</taxon>
        <taxon>Ectopseudomonas</taxon>
    </lineage>
</organism>
<dbReference type="InterPro" id="IPR052021">
    <property type="entry name" value="Type-I_RS_S_subunit"/>
</dbReference>
<dbReference type="Pfam" id="PF01420">
    <property type="entry name" value="Methylase_S"/>
    <property type="match status" value="2"/>
</dbReference>
<dbReference type="GO" id="GO:0009307">
    <property type="term" value="P:DNA restriction-modification system"/>
    <property type="evidence" value="ECO:0007669"/>
    <property type="project" value="UniProtKB-KW"/>
</dbReference>
<dbReference type="InterPro" id="IPR000055">
    <property type="entry name" value="Restrct_endonuc_typeI_TRD"/>
</dbReference>
<keyword evidence="3" id="KW-0238">DNA-binding</keyword>
<dbReference type="GO" id="GO:0003677">
    <property type="term" value="F:DNA binding"/>
    <property type="evidence" value="ECO:0007669"/>
    <property type="project" value="UniProtKB-KW"/>
</dbReference>
<comment type="similarity">
    <text evidence="1">Belongs to the type-I restriction system S methylase family.</text>
</comment>
<accession>A0ABD7E2K0</accession>
<dbReference type="Gene3D" id="1.10.287.1120">
    <property type="entry name" value="Bipartite methylase S protein"/>
    <property type="match status" value="1"/>
</dbReference>
<evidence type="ECO:0000313" key="6">
    <source>
        <dbReference type="EMBL" id="QSL94963.1"/>
    </source>
</evidence>
<feature type="coiled-coil region" evidence="4">
    <location>
        <begin position="179"/>
        <end position="210"/>
    </location>
</feature>